<dbReference type="InterPro" id="IPR028034">
    <property type="entry name" value="HU-CCDC81"/>
</dbReference>
<keyword evidence="1" id="KW-0472">Membrane</keyword>
<evidence type="ECO:0008006" key="6">
    <source>
        <dbReference type="Google" id="ProtNLM"/>
    </source>
</evidence>
<dbReference type="OrthoDB" id="282638at2759"/>
<dbReference type="Pfam" id="PF14908">
    <property type="entry name" value="HU-CCDC81_euk_1"/>
    <property type="match status" value="1"/>
</dbReference>
<sequence length="424" mass="50212">MNISEIVDWILLHPIQYPGRHNYQQQRTLSIYRDLTTKDQFLLVINSIKELLQDCYSKGNSLHIHNFGTFSFELICPTSEAIPIKQTTQLKQLPKSYQNIRPCFIVDPYLQKQLSRYLQKDEINKSKGLGSIYNQGHATQFCNPQTLSNMCYIDKLTIESILKIFIQAINDLIRLGHDVNLDLGLSIILVKNKNLKYMFDEKFVNFMNQPEFTDNFLKSKPITCQFWKQDKSIKDKNLNEIYFAPCSPYSLVTNQKTKNLMNIKDMTSQQQIGKKEIKLIRSFIFRRWRYRFCSNNQFTKFRSQKRSQLQIMIILNFITQLKWIDTTSQQRYQSLRSQNSFQNAKFPNLGNAKVQMFDLDADQNWDKIVELAYQSRVFLIILNIVIIGKLSIKFISLLQYSKYQNQQFRLIFYNQYILGTPYLL</sequence>
<reference evidence="4" key="1">
    <citation type="submission" date="2021-01" db="EMBL/GenBank/DDBJ databases">
        <authorList>
            <consortium name="Genoscope - CEA"/>
            <person name="William W."/>
        </authorList>
    </citation>
    <scope>NUCLEOTIDE SEQUENCE</scope>
</reference>
<dbReference type="AlphaFoldDB" id="A0A8S1M8W6"/>
<comment type="caution">
    <text evidence="4">The sequence shown here is derived from an EMBL/GenBank/DDBJ whole genome shotgun (WGS) entry which is preliminary data.</text>
</comment>
<keyword evidence="1" id="KW-1133">Transmembrane helix</keyword>
<evidence type="ECO:0000313" key="5">
    <source>
        <dbReference type="Proteomes" id="UP000692954"/>
    </source>
</evidence>
<protein>
    <recommendedName>
        <fullName evidence="6">CCDC81 HU domain-containing protein</fullName>
    </recommendedName>
</protein>
<feature type="domain" description="CCDC81 HU" evidence="2">
    <location>
        <begin position="18"/>
        <end position="117"/>
    </location>
</feature>
<proteinExistence type="predicted"/>
<dbReference type="EMBL" id="CAJJDN010000034">
    <property type="protein sequence ID" value="CAD8076219.1"/>
    <property type="molecule type" value="Genomic_DNA"/>
</dbReference>
<evidence type="ECO:0000259" key="2">
    <source>
        <dbReference type="Pfam" id="PF14908"/>
    </source>
</evidence>
<evidence type="ECO:0000256" key="1">
    <source>
        <dbReference type="SAM" id="Phobius"/>
    </source>
</evidence>
<dbReference type="InterPro" id="IPR040673">
    <property type="entry name" value="CCDC81_HU_dom_2"/>
</dbReference>
<evidence type="ECO:0000259" key="3">
    <source>
        <dbReference type="Pfam" id="PF18289"/>
    </source>
</evidence>
<organism evidence="4 5">
    <name type="scientific">Paramecium sonneborni</name>
    <dbReference type="NCBI Taxonomy" id="65129"/>
    <lineage>
        <taxon>Eukaryota</taxon>
        <taxon>Sar</taxon>
        <taxon>Alveolata</taxon>
        <taxon>Ciliophora</taxon>
        <taxon>Intramacronucleata</taxon>
        <taxon>Oligohymenophorea</taxon>
        <taxon>Peniculida</taxon>
        <taxon>Parameciidae</taxon>
        <taxon>Paramecium</taxon>
    </lineage>
</organism>
<name>A0A8S1M8W6_9CILI</name>
<dbReference type="Proteomes" id="UP000692954">
    <property type="component" value="Unassembled WGS sequence"/>
</dbReference>
<feature type="transmembrane region" description="Helical" evidence="1">
    <location>
        <begin position="377"/>
        <end position="400"/>
    </location>
</feature>
<accession>A0A8S1M8W6</accession>
<keyword evidence="5" id="KW-1185">Reference proteome</keyword>
<evidence type="ECO:0000313" key="4">
    <source>
        <dbReference type="EMBL" id="CAD8076219.1"/>
    </source>
</evidence>
<feature type="domain" description="CCDC81 HU" evidence="3">
    <location>
        <begin position="139"/>
        <end position="209"/>
    </location>
</feature>
<gene>
    <name evidence="4" type="ORF">PSON_ATCC_30995.1.T0340262</name>
</gene>
<dbReference type="Pfam" id="PF18289">
    <property type="entry name" value="HU-CCDC81_euk_2"/>
    <property type="match status" value="1"/>
</dbReference>
<keyword evidence="1" id="KW-0812">Transmembrane</keyword>